<proteinExistence type="predicted"/>
<reference evidence="1 2" key="1">
    <citation type="journal article" date="2014" name="Genome Biol. Evol.">
        <title>The genome of the myxosporean Thelohanellus kitauei shows adaptations to nutrient acquisition within its fish host.</title>
        <authorList>
            <person name="Yang Y."/>
            <person name="Xiong J."/>
            <person name="Zhou Z."/>
            <person name="Huo F."/>
            <person name="Miao W."/>
            <person name="Ran C."/>
            <person name="Liu Y."/>
            <person name="Zhang J."/>
            <person name="Feng J."/>
            <person name="Wang M."/>
            <person name="Wang M."/>
            <person name="Wang L."/>
            <person name="Yao B."/>
        </authorList>
    </citation>
    <scope>NUCLEOTIDE SEQUENCE [LARGE SCALE GENOMIC DNA]</scope>
    <source>
        <strain evidence="1">Wuqing</strain>
    </source>
</reference>
<gene>
    <name evidence="1" type="ORF">RF11_00695</name>
</gene>
<dbReference type="EMBL" id="JWZT01000332">
    <property type="protein sequence ID" value="KII74617.1"/>
    <property type="molecule type" value="Genomic_DNA"/>
</dbReference>
<organism evidence="1 2">
    <name type="scientific">Thelohanellus kitauei</name>
    <name type="common">Myxosporean</name>
    <dbReference type="NCBI Taxonomy" id="669202"/>
    <lineage>
        <taxon>Eukaryota</taxon>
        <taxon>Metazoa</taxon>
        <taxon>Cnidaria</taxon>
        <taxon>Myxozoa</taxon>
        <taxon>Myxosporea</taxon>
        <taxon>Bivalvulida</taxon>
        <taxon>Platysporina</taxon>
        <taxon>Myxobolidae</taxon>
        <taxon>Thelohanellus</taxon>
    </lineage>
</organism>
<keyword evidence="2" id="KW-1185">Reference proteome</keyword>
<dbReference type="AlphaFoldDB" id="A0A0C2NKX5"/>
<evidence type="ECO:0000313" key="2">
    <source>
        <dbReference type="Proteomes" id="UP000031668"/>
    </source>
</evidence>
<name>A0A0C2NKX5_THEKT</name>
<evidence type="ECO:0000313" key="1">
    <source>
        <dbReference type="EMBL" id="KII74617.1"/>
    </source>
</evidence>
<dbReference type="Proteomes" id="UP000031668">
    <property type="component" value="Unassembled WGS sequence"/>
</dbReference>
<comment type="caution">
    <text evidence="1">The sequence shown here is derived from an EMBL/GenBank/DDBJ whole genome shotgun (WGS) entry which is preliminary data.</text>
</comment>
<accession>A0A0C2NKX5</accession>
<sequence>MEIAQERSHPVATVRDVDEAFSNYSGSRETLIKFDLNKYRCLRTLPRIILTSLADFSAKSSDGHVLIRDVFDAVVQQYESNKEEPPTFESILNQANSLHELGLIYNYGTVCENSKVKLNFLRSLLE</sequence>
<protein>
    <submittedName>
        <fullName evidence="1">Uncharacterized protein</fullName>
    </submittedName>
</protein>